<organism evidence="9 10">
    <name type="scientific">Acinetobacter thutiue</name>
    <dbReference type="NCBI Taxonomy" id="2998078"/>
    <lineage>
        <taxon>Bacteria</taxon>
        <taxon>Pseudomonadati</taxon>
        <taxon>Pseudomonadota</taxon>
        <taxon>Gammaproteobacteria</taxon>
        <taxon>Moraxellales</taxon>
        <taxon>Moraxellaceae</taxon>
        <taxon>Acinetobacter</taxon>
    </lineage>
</organism>
<dbReference type="SUPFAM" id="SSF56112">
    <property type="entry name" value="Protein kinase-like (PK-like)"/>
    <property type="match status" value="1"/>
</dbReference>
<evidence type="ECO:0000256" key="5">
    <source>
        <dbReference type="ARBA" id="ARBA00022840"/>
    </source>
</evidence>
<dbReference type="PROSITE" id="PS51746">
    <property type="entry name" value="PPM_2"/>
    <property type="match status" value="1"/>
</dbReference>
<keyword evidence="4 9" id="KW-0418">Kinase</keyword>
<keyword evidence="6" id="KW-0812">Transmembrane</keyword>
<dbReference type="RefSeq" id="WP_267982031.1">
    <property type="nucleotide sequence ID" value="NZ_JAPQKF010000011.1"/>
</dbReference>
<dbReference type="GO" id="GO:0016301">
    <property type="term" value="F:kinase activity"/>
    <property type="evidence" value="ECO:0007669"/>
    <property type="project" value="UniProtKB-KW"/>
</dbReference>
<protein>
    <submittedName>
        <fullName evidence="9">Protein kinase</fullName>
    </submittedName>
</protein>
<dbReference type="Gene3D" id="3.30.200.20">
    <property type="entry name" value="Phosphorylase Kinase, domain 1"/>
    <property type="match status" value="1"/>
</dbReference>
<dbReference type="Gene3D" id="1.10.510.10">
    <property type="entry name" value="Transferase(Phosphotransferase) domain 1"/>
    <property type="match status" value="1"/>
</dbReference>
<dbReference type="InterPro" id="IPR036457">
    <property type="entry name" value="PPM-type-like_dom_sf"/>
</dbReference>
<dbReference type="PROSITE" id="PS00109">
    <property type="entry name" value="PROTEIN_KINASE_TYR"/>
    <property type="match status" value="1"/>
</dbReference>
<keyword evidence="3" id="KW-0547">Nucleotide-binding</keyword>
<feature type="domain" description="PPM-type phosphatase" evidence="8">
    <location>
        <begin position="8"/>
        <end position="239"/>
    </location>
</feature>
<keyword evidence="2" id="KW-0808">Transferase</keyword>
<dbReference type="InterPro" id="IPR011009">
    <property type="entry name" value="Kinase-like_dom_sf"/>
</dbReference>
<keyword evidence="10" id="KW-1185">Reference proteome</keyword>
<dbReference type="InterPro" id="IPR001932">
    <property type="entry name" value="PPM-type_phosphatase-like_dom"/>
</dbReference>
<dbReference type="SMART" id="SM00332">
    <property type="entry name" value="PP2Cc"/>
    <property type="match status" value="1"/>
</dbReference>
<evidence type="ECO:0000256" key="3">
    <source>
        <dbReference type="ARBA" id="ARBA00022741"/>
    </source>
</evidence>
<dbReference type="EMBL" id="JAUDZE010000011">
    <property type="protein sequence ID" value="MDN0015771.1"/>
    <property type="molecule type" value="Genomic_DNA"/>
</dbReference>
<dbReference type="CDD" id="cd14014">
    <property type="entry name" value="STKc_PknB_like"/>
    <property type="match status" value="1"/>
</dbReference>
<keyword evidence="6" id="KW-1133">Transmembrane helix</keyword>
<accession>A0ABT7WSV3</accession>
<dbReference type="PROSITE" id="PS50011">
    <property type="entry name" value="PROTEIN_KINASE_DOM"/>
    <property type="match status" value="1"/>
</dbReference>
<dbReference type="InterPro" id="IPR008266">
    <property type="entry name" value="Tyr_kinase_AS"/>
</dbReference>
<feature type="domain" description="Protein kinase" evidence="7">
    <location>
        <begin position="272"/>
        <end position="539"/>
    </location>
</feature>
<dbReference type="Pfam" id="PF00069">
    <property type="entry name" value="Pkinase"/>
    <property type="match status" value="1"/>
</dbReference>
<dbReference type="SUPFAM" id="SSF81606">
    <property type="entry name" value="PP2C-like"/>
    <property type="match status" value="1"/>
</dbReference>
<keyword evidence="5" id="KW-0067">ATP-binding</keyword>
<evidence type="ECO:0000259" key="7">
    <source>
        <dbReference type="PROSITE" id="PS50011"/>
    </source>
</evidence>
<dbReference type="Pfam" id="PF13672">
    <property type="entry name" value="PP2C_2"/>
    <property type="match status" value="1"/>
</dbReference>
<reference evidence="9" key="1">
    <citation type="submission" date="2023-06" db="EMBL/GenBank/DDBJ databases">
        <title>Two novel species of Acinetobacter isolated from motorbike repairing workshop in Vietnam.</title>
        <authorList>
            <person name="Le N.T.T."/>
        </authorList>
    </citation>
    <scope>NUCLEOTIDE SEQUENCE</scope>
    <source>
        <strain evidence="9">VNH17</strain>
    </source>
</reference>
<dbReference type="Proteomes" id="UP001168524">
    <property type="component" value="Unassembled WGS sequence"/>
</dbReference>
<proteinExistence type="predicted"/>
<dbReference type="CDD" id="cd00143">
    <property type="entry name" value="PP2Cc"/>
    <property type="match status" value="1"/>
</dbReference>
<keyword evidence="1" id="KW-0723">Serine/threonine-protein kinase</keyword>
<evidence type="ECO:0000256" key="1">
    <source>
        <dbReference type="ARBA" id="ARBA00022527"/>
    </source>
</evidence>
<evidence type="ECO:0000256" key="6">
    <source>
        <dbReference type="SAM" id="Phobius"/>
    </source>
</evidence>
<feature type="transmembrane region" description="Helical" evidence="6">
    <location>
        <begin position="553"/>
        <end position="574"/>
    </location>
</feature>
<dbReference type="InterPro" id="IPR000719">
    <property type="entry name" value="Prot_kinase_dom"/>
</dbReference>
<evidence type="ECO:0000313" key="10">
    <source>
        <dbReference type="Proteomes" id="UP001168524"/>
    </source>
</evidence>
<evidence type="ECO:0000259" key="8">
    <source>
        <dbReference type="PROSITE" id="PS51746"/>
    </source>
</evidence>
<name>A0ABT7WSV3_9GAMM</name>
<gene>
    <name evidence="9" type="ORF">QTA56_16240</name>
</gene>
<evidence type="ECO:0000256" key="2">
    <source>
        <dbReference type="ARBA" id="ARBA00022679"/>
    </source>
</evidence>
<dbReference type="PANTHER" id="PTHR24351">
    <property type="entry name" value="RIBOSOMAL PROTEIN S6 KINASE"/>
    <property type="match status" value="1"/>
</dbReference>
<dbReference type="Gene3D" id="3.60.40.10">
    <property type="entry name" value="PPM-type phosphatase domain"/>
    <property type="match status" value="1"/>
</dbReference>
<evidence type="ECO:0000256" key="4">
    <source>
        <dbReference type="ARBA" id="ARBA00022777"/>
    </source>
</evidence>
<comment type="caution">
    <text evidence="9">The sequence shown here is derived from an EMBL/GenBank/DDBJ whole genome shotgun (WGS) entry which is preliminary data.</text>
</comment>
<sequence>MTQQLQVELGQYSHQGRKKLNQDFYAATLPQNYLLQHKGMAFALADGISSSNVSHIASQTAVTGLLSDYFSTPETWTVKTSVERVLTAINSWLYAQTQQSQYRFDKDRGYVCTLSAMVLKGQIAHLFHVGDSRIYRLQSGQLEQLTTDHRIWLSSQESYLSRALGVNAKVEIDYQNYALYEGDIFILMTDGVYEYCPQAQLIQFLTQTNTSLDQIAQHIVEHAYQQGSADNLTIQIIQVQKLPQIEAQDILPEYAQLAFVPALNVPMQFDGYQLLREIHASHRSILYLAHEIDQQQLLVIKVPASEVQHDPYLAEQFLLEEWIAKRIHSPHVLSAYPQTRPRHYIYHTMHYIEGQTLKQWMLDQQQQITLDQVRQIIAQVAKGLQAMHRLEMLHQDIRPENIMLDRFGTVKIIDFGACRVAGIREMKREIQDAALGTLAYMAPEYFLLEAVSTRSDQYSLAVLTYYLLTGDLPYQTNIAKCKSRKDLRKLHYFSVFEYRKDIPVWVDLALEKAVQPDPEQRYADISEFIYDLNYPNPQFIQPQRKSFADKNPILFWKTVSAILLLLLLGLFSLLHGN</sequence>
<dbReference type="SMART" id="SM00331">
    <property type="entry name" value="PP2C_SIG"/>
    <property type="match status" value="1"/>
</dbReference>
<evidence type="ECO:0000313" key="9">
    <source>
        <dbReference type="EMBL" id="MDN0015771.1"/>
    </source>
</evidence>
<keyword evidence="6" id="KW-0472">Membrane</keyword>